<comment type="caution">
    <text evidence="2">The sequence shown here is derived from an EMBL/GenBank/DDBJ whole genome shotgun (WGS) entry which is preliminary data.</text>
</comment>
<evidence type="ECO:0008006" key="4">
    <source>
        <dbReference type="Google" id="ProtNLM"/>
    </source>
</evidence>
<dbReference type="EMBL" id="JAPFFF010000005">
    <property type="protein sequence ID" value="KAK8890206.1"/>
    <property type="molecule type" value="Genomic_DNA"/>
</dbReference>
<protein>
    <recommendedName>
        <fullName evidence="4">Viral A-type inclusion protein</fullName>
    </recommendedName>
</protein>
<keyword evidence="3" id="KW-1185">Reference proteome</keyword>
<gene>
    <name evidence="2" type="ORF">M9Y10_034976</name>
</gene>
<reference evidence="2 3" key="1">
    <citation type="submission" date="2024-04" db="EMBL/GenBank/DDBJ databases">
        <title>Tritrichomonas musculus Genome.</title>
        <authorList>
            <person name="Alves-Ferreira E."/>
            <person name="Grigg M."/>
            <person name="Lorenzi H."/>
            <person name="Galac M."/>
        </authorList>
    </citation>
    <scope>NUCLEOTIDE SEQUENCE [LARGE SCALE GENOMIC DNA]</scope>
    <source>
        <strain evidence="2 3">EAF2021</strain>
    </source>
</reference>
<keyword evidence="1" id="KW-0175">Coiled coil</keyword>
<evidence type="ECO:0000256" key="1">
    <source>
        <dbReference type="SAM" id="Coils"/>
    </source>
</evidence>
<dbReference type="Proteomes" id="UP001470230">
    <property type="component" value="Unassembled WGS sequence"/>
</dbReference>
<accession>A0ABR2KH88</accession>
<feature type="coiled-coil region" evidence="1">
    <location>
        <begin position="113"/>
        <end position="147"/>
    </location>
</feature>
<evidence type="ECO:0000313" key="2">
    <source>
        <dbReference type="EMBL" id="KAK8890206.1"/>
    </source>
</evidence>
<dbReference type="Gene3D" id="1.10.287.1490">
    <property type="match status" value="1"/>
</dbReference>
<sequence>MQTDTKSSLIQAYYKAEKNVAALKVAITQSEKELREISAKIKLADETKLLSDRAKEKQPELEKKVDELERLAAKCETLAARENSRQNSTPEVRMVNQKIEIALEEVHKQEGHASQAQMDCSALEHEKEKLEQEFQEQNEQSQKKLSLVYSSIQQYRQEISQNRFKNLTAFLTKQDKFTSAEIELQKLQTMTMLYTQLNAGIEAELAALHDGSENGVNALNSELEKVEQLIQSIPNHTLIKQEQQDTLKTQCDKQINDIKELEQRIISSIDEMSQAEGQQDSLTKQLHEEQTKNDELRTFLQSEEILINESEDQIKNLQEKDANKLDLAKLEIEKLTEKTNKLRQTNQEKEQQIEKLREGNTTISGDAKHLKSLLDVLRNQIQNESKEMSAEIDRLKQERDKLKNGTGQVVLQ</sequence>
<name>A0ABR2KH88_9EUKA</name>
<feature type="coiled-coil region" evidence="1">
    <location>
        <begin position="244"/>
        <end position="405"/>
    </location>
</feature>
<proteinExistence type="predicted"/>
<feature type="coiled-coil region" evidence="1">
    <location>
        <begin position="20"/>
        <end position="85"/>
    </location>
</feature>
<organism evidence="2 3">
    <name type="scientific">Tritrichomonas musculus</name>
    <dbReference type="NCBI Taxonomy" id="1915356"/>
    <lineage>
        <taxon>Eukaryota</taxon>
        <taxon>Metamonada</taxon>
        <taxon>Parabasalia</taxon>
        <taxon>Tritrichomonadida</taxon>
        <taxon>Tritrichomonadidae</taxon>
        <taxon>Tritrichomonas</taxon>
    </lineage>
</organism>
<evidence type="ECO:0000313" key="3">
    <source>
        <dbReference type="Proteomes" id="UP001470230"/>
    </source>
</evidence>